<dbReference type="GO" id="GO:0008270">
    <property type="term" value="F:zinc ion binding"/>
    <property type="evidence" value="ECO:0007669"/>
    <property type="project" value="UniProtKB-KW"/>
</dbReference>
<keyword evidence="1" id="KW-0863">Zinc-finger</keyword>
<feature type="compositionally biased region" description="Polar residues" evidence="2">
    <location>
        <begin position="46"/>
        <end position="56"/>
    </location>
</feature>
<organism evidence="4 5">
    <name type="scientific">Smittium culicis</name>
    <dbReference type="NCBI Taxonomy" id="133412"/>
    <lineage>
        <taxon>Eukaryota</taxon>
        <taxon>Fungi</taxon>
        <taxon>Fungi incertae sedis</taxon>
        <taxon>Zoopagomycota</taxon>
        <taxon>Kickxellomycotina</taxon>
        <taxon>Harpellomycetes</taxon>
        <taxon>Harpellales</taxon>
        <taxon>Legeriomycetaceae</taxon>
        <taxon>Smittium</taxon>
    </lineage>
</organism>
<dbReference type="Gene3D" id="4.10.60.10">
    <property type="entry name" value="Zinc finger, CCHC-type"/>
    <property type="match status" value="1"/>
</dbReference>
<dbReference type="GO" id="GO:0003676">
    <property type="term" value="F:nucleic acid binding"/>
    <property type="evidence" value="ECO:0007669"/>
    <property type="project" value="InterPro"/>
</dbReference>
<name>A0A1R1X5R0_9FUNG</name>
<dbReference type="InterPro" id="IPR001878">
    <property type="entry name" value="Znf_CCHC"/>
</dbReference>
<dbReference type="Proteomes" id="UP000187429">
    <property type="component" value="Unassembled WGS sequence"/>
</dbReference>
<feature type="domain" description="CCHC-type" evidence="3">
    <location>
        <begin position="28"/>
        <end position="43"/>
    </location>
</feature>
<accession>A0A1R1X5R0</accession>
<feature type="region of interest" description="Disordered" evidence="2">
    <location>
        <begin position="42"/>
        <end position="68"/>
    </location>
</feature>
<dbReference type="SUPFAM" id="SSF57756">
    <property type="entry name" value="Retrovirus zinc finger-like domains"/>
    <property type="match status" value="1"/>
</dbReference>
<dbReference type="Pfam" id="PF00098">
    <property type="entry name" value="zf-CCHC"/>
    <property type="match status" value="1"/>
</dbReference>
<reference evidence="5" key="1">
    <citation type="submission" date="2017-01" db="EMBL/GenBank/DDBJ databases">
        <authorList>
            <person name="Wang Y."/>
            <person name="White M."/>
            <person name="Kvist S."/>
            <person name="Moncalvo J.-M."/>
        </authorList>
    </citation>
    <scope>NUCLEOTIDE SEQUENCE [LARGE SCALE GENOMIC DNA]</scope>
    <source>
        <strain evidence="5">ID-206-W2</strain>
    </source>
</reference>
<dbReference type="SMART" id="SM00343">
    <property type="entry name" value="ZnF_C2HC"/>
    <property type="match status" value="1"/>
</dbReference>
<evidence type="ECO:0000313" key="5">
    <source>
        <dbReference type="Proteomes" id="UP000187429"/>
    </source>
</evidence>
<comment type="caution">
    <text evidence="4">The sequence shown here is derived from an EMBL/GenBank/DDBJ whole genome shotgun (WGS) entry which is preliminary data.</text>
</comment>
<dbReference type="PROSITE" id="PS50158">
    <property type="entry name" value="ZF_CCHC"/>
    <property type="match status" value="1"/>
</dbReference>
<evidence type="ECO:0000259" key="3">
    <source>
        <dbReference type="PROSITE" id="PS50158"/>
    </source>
</evidence>
<evidence type="ECO:0000313" key="4">
    <source>
        <dbReference type="EMBL" id="OMJ09973.1"/>
    </source>
</evidence>
<proteinExistence type="predicted"/>
<keyword evidence="5" id="KW-1185">Reference proteome</keyword>
<keyword evidence="1" id="KW-0479">Metal-binding</keyword>
<gene>
    <name evidence="4" type="ORF">AYI69_g10430</name>
</gene>
<sequence length="111" mass="12253">MNWVKQTYLKAVACADRATPQNPSSYLCYVCGKRGHYSKECPKSPLNENKNLSKQEPSGPHNKSLLAINSEELGKPADALISIPNSSKRISVDEIINSPVKAVDHREYLLG</sequence>
<evidence type="ECO:0000256" key="1">
    <source>
        <dbReference type="PROSITE-ProRule" id="PRU00047"/>
    </source>
</evidence>
<dbReference type="OrthoDB" id="106784at2759"/>
<keyword evidence="1" id="KW-0862">Zinc</keyword>
<evidence type="ECO:0000256" key="2">
    <source>
        <dbReference type="SAM" id="MobiDB-lite"/>
    </source>
</evidence>
<dbReference type="InterPro" id="IPR036875">
    <property type="entry name" value="Znf_CCHC_sf"/>
</dbReference>
<protein>
    <recommendedName>
        <fullName evidence="3">CCHC-type domain-containing protein</fullName>
    </recommendedName>
</protein>
<dbReference type="EMBL" id="LSSM01006826">
    <property type="protein sequence ID" value="OMJ09973.1"/>
    <property type="molecule type" value="Genomic_DNA"/>
</dbReference>
<dbReference type="AlphaFoldDB" id="A0A1R1X5R0"/>